<dbReference type="Gene3D" id="3.40.50.720">
    <property type="entry name" value="NAD(P)-binding Rossmann-like Domain"/>
    <property type="match status" value="1"/>
</dbReference>
<dbReference type="Pfam" id="PF16363">
    <property type="entry name" value="GDP_Man_Dehyd"/>
    <property type="match status" value="1"/>
</dbReference>
<organism evidence="2">
    <name type="scientific">marine metagenome</name>
    <dbReference type="NCBI Taxonomy" id="408172"/>
    <lineage>
        <taxon>unclassified sequences</taxon>
        <taxon>metagenomes</taxon>
        <taxon>ecological metagenomes</taxon>
    </lineage>
</organism>
<protein>
    <recommendedName>
        <fullName evidence="1">NAD(P)-binding domain-containing protein</fullName>
    </recommendedName>
</protein>
<dbReference type="InterPro" id="IPR036291">
    <property type="entry name" value="NAD(P)-bd_dom_sf"/>
</dbReference>
<name>A0A382AQB0_9ZZZZ</name>
<dbReference type="SUPFAM" id="SSF51735">
    <property type="entry name" value="NAD(P)-binding Rossmann-fold domains"/>
    <property type="match status" value="1"/>
</dbReference>
<reference evidence="2" key="1">
    <citation type="submission" date="2018-05" db="EMBL/GenBank/DDBJ databases">
        <authorList>
            <person name="Lanie J.A."/>
            <person name="Ng W.-L."/>
            <person name="Kazmierczak K.M."/>
            <person name="Andrzejewski T.M."/>
            <person name="Davidsen T.M."/>
            <person name="Wayne K.J."/>
            <person name="Tettelin H."/>
            <person name="Glass J.I."/>
            <person name="Rusch D."/>
            <person name="Podicherti R."/>
            <person name="Tsui H.-C.T."/>
            <person name="Winkler M.E."/>
        </authorList>
    </citation>
    <scope>NUCLEOTIDE SEQUENCE</scope>
</reference>
<proteinExistence type="predicted"/>
<gene>
    <name evidence="2" type="ORF">METZ01_LOCUS156604</name>
</gene>
<dbReference type="PANTHER" id="PTHR43000">
    <property type="entry name" value="DTDP-D-GLUCOSE 4,6-DEHYDRATASE-RELATED"/>
    <property type="match status" value="1"/>
</dbReference>
<feature type="domain" description="NAD(P)-binding" evidence="1">
    <location>
        <begin position="15"/>
        <end position="311"/>
    </location>
</feature>
<dbReference type="InterPro" id="IPR016040">
    <property type="entry name" value="NAD(P)-bd_dom"/>
</dbReference>
<accession>A0A382AQB0</accession>
<evidence type="ECO:0000313" key="2">
    <source>
        <dbReference type="EMBL" id="SVB03750.1"/>
    </source>
</evidence>
<sequence>MIKNPKLDFQNKRVLVTGGAGFIGSEVVSQLLTNGYFVTILDNFSSGKKQYLPKSNKKLKVIKGDIRDKKSVKKAVTDQEVVIHLAALPFIPDSFYYPGDFFDVNTNGSINMLWNSIKSRSVETFVHISTSEVYGSAQTVSMNENHPTTPHSTYAVSKLAGDRAAFTLHKENGFPVVIIRPFNSYGPRFTEPYIIPEIMSQILNNPKEITLGNVNTSRDFTYVQDTASAIIKSIIEKKANGEIINVGSGTEISILNLAKKILKIAKKKTKIKYDESRERPYDVNRLNCNNKKAKKILKWSPKISMDEGLSQTFSWATKNTISFDAPFKRWYYKKT</sequence>
<dbReference type="AlphaFoldDB" id="A0A382AQB0"/>
<evidence type="ECO:0000259" key="1">
    <source>
        <dbReference type="Pfam" id="PF16363"/>
    </source>
</evidence>
<dbReference type="EMBL" id="UINC01026389">
    <property type="protein sequence ID" value="SVB03750.1"/>
    <property type="molecule type" value="Genomic_DNA"/>
</dbReference>